<feature type="transmembrane region" description="Helical" evidence="6">
    <location>
        <begin position="362"/>
        <end position="382"/>
    </location>
</feature>
<sequence length="489" mass="55107">MNNNFKIHSVKFNFVMSMIMKISSYIFPLITIPYVTRALGATANGKISFASSVISYFLMFSQLGIPSYGIRECAKCRDNKEKLTKTVQELLIINSISTACSYIALITAMIMVPKLHEEPVLLIVQSFTIILNMIGMDWLYQAIEQYQYITVRNLIFKTLSVVLMIILVHNPQDYMLYNAITVLSASGSYVLNFINCRKFLEHKTFHGEYELRKHLKPIFIFFSMSVAVSIYTSLDTVMLGFMSTDKEVAFYSLGTKIKMVLATTVSTLGPVLLPRITYVLEKGEENKFRRYIEKSLHFVLLMALPFTVYFTIMAQNVIQILGGREYLPATLCMQIINFTIIPLGVGNIAVSQILTPKRNEIYSMYATIIGAVIDFALNWLLIRRFGAAGAAAATVVTEWAVACVQIRYAWADLKPAFKKIPHFALIVSNVVSVAALCALVKILPRMNVLIVMIITAVVYFGVYGFTLMITKDDLIIDYGVPAVKKILKR</sequence>
<keyword evidence="5 6" id="KW-0472">Membrane</keyword>
<accession>A0A6A8MBX7</accession>
<evidence type="ECO:0000256" key="1">
    <source>
        <dbReference type="ARBA" id="ARBA00004651"/>
    </source>
</evidence>
<feature type="transmembrane region" description="Helical" evidence="6">
    <location>
        <begin position="295"/>
        <end position="314"/>
    </location>
</feature>
<dbReference type="EMBL" id="VUNB01000003">
    <property type="protein sequence ID" value="MST68937.1"/>
    <property type="molecule type" value="Genomic_DNA"/>
</dbReference>
<protein>
    <submittedName>
        <fullName evidence="7">Oligosaccharide flippase family protein</fullName>
    </submittedName>
</protein>
<feature type="transmembrane region" description="Helical" evidence="6">
    <location>
        <begin position="254"/>
        <end position="274"/>
    </location>
</feature>
<evidence type="ECO:0000256" key="5">
    <source>
        <dbReference type="ARBA" id="ARBA00023136"/>
    </source>
</evidence>
<comment type="caution">
    <text evidence="7">The sequence shown here is derived from an EMBL/GenBank/DDBJ whole genome shotgun (WGS) entry which is preliminary data.</text>
</comment>
<feature type="transmembrane region" description="Helical" evidence="6">
    <location>
        <begin position="326"/>
        <end position="350"/>
    </location>
</feature>
<feature type="transmembrane region" description="Helical" evidence="6">
    <location>
        <begin position="91"/>
        <end position="113"/>
    </location>
</feature>
<evidence type="ECO:0000256" key="2">
    <source>
        <dbReference type="ARBA" id="ARBA00022475"/>
    </source>
</evidence>
<evidence type="ECO:0000256" key="6">
    <source>
        <dbReference type="SAM" id="Phobius"/>
    </source>
</evidence>
<keyword evidence="2" id="KW-1003">Cell membrane</keyword>
<feature type="transmembrane region" description="Helical" evidence="6">
    <location>
        <begin position="215"/>
        <end position="234"/>
    </location>
</feature>
<evidence type="ECO:0000256" key="3">
    <source>
        <dbReference type="ARBA" id="ARBA00022692"/>
    </source>
</evidence>
<keyword evidence="4 6" id="KW-1133">Transmembrane helix</keyword>
<evidence type="ECO:0000313" key="7">
    <source>
        <dbReference type="EMBL" id="MST68937.1"/>
    </source>
</evidence>
<reference evidence="7" key="1">
    <citation type="submission" date="2019-09" db="EMBL/GenBank/DDBJ databases">
        <title>In-depth cultivation of the pig gut microbiome towards novel bacterial diversity and tailored functional studies.</title>
        <authorList>
            <person name="Wylensek D."/>
            <person name="Hitch T.C.A."/>
            <person name="Clavel T."/>
        </authorList>
    </citation>
    <scope>NUCLEOTIDE SEQUENCE</scope>
    <source>
        <strain evidence="7">RF-744-FAT-WT-3</strain>
    </source>
</reference>
<dbReference type="GO" id="GO:0005886">
    <property type="term" value="C:plasma membrane"/>
    <property type="evidence" value="ECO:0007669"/>
    <property type="project" value="UniProtKB-SubCell"/>
</dbReference>
<comment type="subcellular location">
    <subcellularLocation>
        <location evidence="1">Cell membrane</location>
        <topology evidence="1">Multi-pass membrane protein</topology>
    </subcellularLocation>
</comment>
<dbReference type="InterPro" id="IPR050833">
    <property type="entry name" value="Poly_Biosynth_Transport"/>
</dbReference>
<dbReference type="InterPro" id="IPR002797">
    <property type="entry name" value="Polysacc_synth"/>
</dbReference>
<dbReference type="PANTHER" id="PTHR30250">
    <property type="entry name" value="PST FAMILY PREDICTED COLANIC ACID TRANSPORTER"/>
    <property type="match status" value="1"/>
</dbReference>
<feature type="transmembrane region" description="Helical" evidence="6">
    <location>
        <begin position="174"/>
        <end position="194"/>
    </location>
</feature>
<dbReference type="AlphaFoldDB" id="A0A6A8MBX7"/>
<organism evidence="7">
    <name type="scientific">Baileyella intestinalis</name>
    <dbReference type="NCBI Taxonomy" id="2606709"/>
    <lineage>
        <taxon>Bacteria</taxon>
        <taxon>Bacillati</taxon>
        <taxon>Bacillota</taxon>
        <taxon>Clostridia</taxon>
        <taxon>Peptostreptococcales</taxon>
        <taxon>Anaerovoracaceae</taxon>
        <taxon>Baileyella</taxon>
    </lineage>
</organism>
<dbReference type="PANTHER" id="PTHR30250:SF11">
    <property type="entry name" value="O-ANTIGEN TRANSPORTER-RELATED"/>
    <property type="match status" value="1"/>
</dbReference>
<keyword evidence="3 6" id="KW-0812">Transmembrane</keyword>
<feature type="transmembrane region" description="Helical" evidence="6">
    <location>
        <begin position="449"/>
        <end position="469"/>
    </location>
</feature>
<feature type="transmembrane region" description="Helical" evidence="6">
    <location>
        <begin position="119"/>
        <end position="139"/>
    </location>
</feature>
<dbReference type="Pfam" id="PF01943">
    <property type="entry name" value="Polysacc_synt"/>
    <property type="match status" value="1"/>
</dbReference>
<feature type="transmembrane region" description="Helical" evidence="6">
    <location>
        <begin position="151"/>
        <end position="168"/>
    </location>
</feature>
<evidence type="ECO:0000256" key="4">
    <source>
        <dbReference type="ARBA" id="ARBA00022989"/>
    </source>
</evidence>
<name>A0A6A8MBX7_9FIRM</name>
<dbReference type="CDD" id="cd13128">
    <property type="entry name" value="MATE_Wzx_like"/>
    <property type="match status" value="1"/>
</dbReference>
<feature type="transmembrane region" description="Helical" evidence="6">
    <location>
        <begin position="12"/>
        <end position="35"/>
    </location>
</feature>
<feature type="transmembrane region" description="Helical" evidence="6">
    <location>
        <begin position="47"/>
        <end position="70"/>
    </location>
</feature>
<proteinExistence type="predicted"/>
<feature type="transmembrane region" description="Helical" evidence="6">
    <location>
        <begin position="422"/>
        <end position="443"/>
    </location>
</feature>
<gene>
    <name evidence="7" type="ORF">FYJ66_04930</name>
</gene>